<dbReference type="Proteomes" id="UP001162162">
    <property type="component" value="Unassembled WGS sequence"/>
</dbReference>
<dbReference type="EMBL" id="JAPWTK010000534">
    <property type="protein sequence ID" value="KAJ8938784.1"/>
    <property type="molecule type" value="Genomic_DNA"/>
</dbReference>
<sequence length="306" mass="34574">MAVKQKVVERVDPSNEARLQMILRALQDITARDGLQDKVCASIVISLGTVPVPTDESSYMKFIADIKSVQTILAKECSNQKQVFASLKALYDEISNPNKKLSPAMSIVLQLIDQDDIPNAVKYILNTGYPEQNLERALHTLCHWLTKWIWTDNLGPLVLEFMKGLEAEHHYDILMDVTLANIESLFKLLILPKSRKGVGPVVLYMLSRVQHSPDVFHKIIPLVDNVCKQLNNQKIVSSQTYLQALVNLCIALMEHFPGYTNLYEPLSKVLEPYCPNSDYKQSLQCRAWSDGANAIVPVDVLLERWA</sequence>
<name>A0AAV8XK31_9CUCU</name>
<evidence type="ECO:0000313" key="2">
    <source>
        <dbReference type="EMBL" id="KAJ8938784.1"/>
    </source>
</evidence>
<gene>
    <name evidence="2" type="ORF">NQ318_010312</name>
</gene>
<keyword evidence="3" id="KW-1185">Reference proteome</keyword>
<dbReference type="InterPro" id="IPR049407">
    <property type="entry name" value="Usp38-like_N"/>
</dbReference>
<comment type="caution">
    <text evidence="2">The sequence shown here is derived from an EMBL/GenBank/DDBJ whole genome shotgun (WGS) entry which is preliminary data.</text>
</comment>
<dbReference type="AlphaFoldDB" id="A0AAV8XK31"/>
<protein>
    <recommendedName>
        <fullName evidence="1">Ubiquitin carboxyl-terminal hydrolase 38-like N-terminal domain-containing protein</fullName>
    </recommendedName>
</protein>
<accession>A0AAV8XK31</accession>
<evidence type="ECO:0000259" key="1">
    <source>
        <dbReference type="Pfam" id="PF21246"/>
    </source>
</evidence>
<evidence type="ECO:0000313" key="3">
    <source>
        <dbReference type="Proteomes" id="UP001162162"/>
    </source>
</evidence>
<organism evidence="2 3">
    <name type="scientific">Aromia moschata</name>
    <dbReference type="NCBI Taxonomy" id="1265417"/>
    <lineage>
        <taxon>Eukaryota</taxon>
        <taxon>Metazoa</taxon>
        <taxon>Ecdysozoa</taxon>
        <taxon>Arthropoda</taxon>
        <taxon>Hexapoda</taxon>
        <taxon>Insecta</taxon>
        <taxon>Pterygota</taxon>
        <taxon>Neoptera</taxon>
        <taxon>Endopterygota</taxon>
        <taxon>Coleoptera</taxon>
        <taxon>Polyphaga</taxon>
        <taxon>Cucujiformia</taxon>
        <taxon>Chrysomeloidea</taxon>
        <taxon>Cerambycidae</taxon>
        <taxon>Cerambycinae</taxon>
        <taxon>Callichromatini</taxon>
        <taxon>Aromia</taxon>
    </lineage>
</organism>
<reference evidence="2" key="1">
    <citation type="journal article" date="2023" name="Insect Mol. Biol.">
        <title>Genome sequencing provides insights into the evolution of gene families encoding plant cell wall-degrading enzymes in longhorned beetles.</title>
        <authorList>
            <person name="Shin N.R."/>
            <person name="Okamura Y."/>
            <person name="Kirsch R."/>
            <person name="Pauchet Y."/>
        </authorList>
    </citation>
    <scope>NUCLEOTIDE SEQUENCE</scope>
    <source>
        <strain evidence="2">AMC_N1</strain>
    </source>
</reference>
<proteinExistence type="predicted"/>
<dbReference type="Pfam" id="PF21246">
    <property type="entry name" value="Usp38-like_N"/>
    <property type="match status" value="1"/>
</dbReference>
<feature type="domain" description="Ubiquitin carboxyl-terminal hydrolase 38-like N-terminal" evidence="1">
    <location>
        <begin position="3"/>
        <end position="249"/>
    </location>
</feature>